<keyword evidence="3" id="KW-0175">Coiled coil</keyword>
<dbReference type="PANTHER" id="PTHR46652:SF3">
    <property type="entry name" value="LEUCINE-RICH REPEAT-CONTAINING PROTEIN 9"/>
    <property type="match status" value="1"/>
</dbReference>
<evidence type="ECO:0000256" key="3">
    <source>
        <dbReference type="SAM" id="Coils"/>
    </source>
</evidence>
<evidence type="ECO:0000256" key="1">
    <source>
        <dbReference type="ARBA" id="ARBA00022614"/>
    </source>
</evidence>
<keyword evidence="1" id="KW-0433">Leucine-rich repeat</keyword>
<dbReference type="Pfam" id="PF12799">
    <property type="entry name" value="LRR_4"/>
    <property type="match status" value="4"/>
</dbReference>
<dbReference type="EMBL" id="CAXDID020000216">
    <property type="protein sequence ID" value="CAL6057810.1"/>
    <property type="molecule type" value="Genomic_DNA"/>
</dbReference>
<feature type="coiled-coil region" evidence="3">
    <location>
        <begin position="449"/>
        <end position="483"/>
    </location>
</feature>
<keyword evidence="5" id="KW-1185">Reference proteome</keyword>
<dbReference type="InterPro" id="IPR001611">
    <property type="entry name" value="Leu-rich_rpt"/>
</dbReference>
<dbReference type="SMART" id="SM00369">
    <property type="entry name" value="LRR_TYP"/>
    <property type="match status" value="10"/>
</dbReference>
<comment type="caution">
    <text evidence="4">The sequence shown here is derived from an EMBL/GenBank/DDBJ whole genome shotgun (WGS) entry which is preliminary data.</text>
</comment>
<dbReference type="PRINTS" id="PR00019">
    <property type="entry name" value="LEURICHRPT"/>
</dbReference>
<dbReference type="PANTHER" id="PTHR46652">
    <property type="entry name" value="LEUCINE-RICH REPEAT AND IQ DOMAIN-CONTAINING PROTEIN 1-RELATED"/>
    <property type="match status" value="1"/>
</dbReference>
<dbReference type="InterPro" id="IPR025875">
    <property type="entry name" value="Leu-rich_rpt_4"/>
</dbReference>
<name>A0ABP1KAU8_9EUKA</name>
<reference evidence="4 5" key="1">
    <citation type="submission" date="2024-07" db="EMBL/GenBank/DDBJ databases">
        <authorList>
            <person name="Akdeniz Z."/>
        </authorList>
    </citation>
    <scope>NUCLEOTIDE SEQUENCE [LARGE SCALE GENOMIC DNA]</scope>
</reference>
<dbReference type="SMART" id="SM00365">
    <property type="entry name" value="LRR_SD22"/>
    <property type="match status" value="17"/>
</dbReference>
<evidence type="ECO:0000313" key="5">
    <source>
        <dbReference type="Proteomes" id="UP001642409"/>
    </source>
</evidence>
<dbReference type="InterPro" id="IPR050836">
    <property type="entry name" value="SDS22/Internalin_LRR"/>
</dbReference>
<dbReference type="PROSITE" id="PS51450">
    <property type="entry name" value="LRR"/>
    <property type="match status" value="14"/>
</dbReference>
<dbReference type="InterPro" id="IPR032675">
    <property type="entry name" value="LRR_dom_sf"/>
</dbReference>
<dbReference type="Gene3D" id="3.80.10.10">
    <property type="entry name" value="Ribonuclease Inhibitor"/>
    <property type="match status" value="5"/>
</dbReference>
<keyword evidence="2" id="KW-0677">Repeat</keyword>
<proteinExistence type="predicted"/>
<dbReference type="SMART" id="SM00364">
    <property type="entry name" value="LRR_BAC"/>
    <property type="match status" value="5"/>
</dbReference>
<accession>A0ABP1KAU8</accession>
<dbReference type="SUPFAM" id="SSF52075">
    <property type="entry name" value="Outer arm dynein light chain 1"/>
    <property type="match status" value="2"/>
</dbReference>
<evidence type="ECO:0000256" key="2">
    <source>
        <dbReference type="ARBA" id="ARBA00022737"/>
    </source>
</evidence>
<dbReference type="InterPro" id="IPR003591">
    <property type="entry name" value="Leu-rich_rpt_typical-subtyp"/>
</dbReference>
<protein>
    <submittedName>
        <fullName evidence="4">Uncharacterized protein</fullName>
    </submittedName>
</protein>
<organism evidence="4 5">
    <name type="scientific">Hexamita inflata</name>
    <dbReference type="NCBI Taxonomy" id="28002"/>
    <lineage>
        <taxon>Eukaryota</taxon>
        <taxon>Metamonada</taxon>
        <taxon>Diplomonadida</taxon>
        <taxon>Hexamitidae</taxon>
        <taxon>Hexamitinae</taxon>
        <taxon>Hexamita</taxon>
    </lineage>
</organism>
<dbReference type="Proteomes" id="UP001642409">
    <property type="component" value="Unassembled WGS sequence"/>
</dbReference>
<dbReference type="Pfam" id="PF13855">
    <property type="entry name" value="LRR_8"/>
    <property type="match status" value="1"/>
</dbReference>
<gene>
    <name evidence="4" type="ORF">HINF_LOCUS47700</name>
</gene>
<dbReference type="SUPFAM" id="SSF52058">
    <property type="entry name" value="L domain-like"/>
    <property type="match status" value="1"/>
</dbReference>
<evidence type="ECO:0000313" key="4">
    <source>
        <dbReference type="EMBL" id="CAL6057810.1"/>
    </source>
</evidence>
<sequence>MSINQKLIVVSQSTNLLSEDVKKSTQVIIQGFLFSDMNQLPHQLQQLTITNCFLNNCIGIGQITTLTDLDLSNNKISNISELKLLTNIQNLNLSHNQIASITPLSNKNSIERLNLTQNKLIFIKELEQLSNLNEVKVEENYIINFNPIFKNVNFQLNWITIQNKVTSDIFIKYLNISKEEADEMLNNQEYLITQYISKFIIKYRDQIVKKQGNQVSLQIEEDEEIHSLNFIDYLGVTELYINNCNNISFQNAPQMINLLWIGNSIIQDFNGIEIMQLSKLYLKNIQIDKLTNSIDAIGKLNNLDILELTSCGLVDISWIGKLQNLTELNVSDNQIEDLSPLAKLYKLCKLNICQNSVSDVSSLSGLILMKVLDISCNKIKSVECLKSLNSLMYLNISNNDILLIDICTQMSDLQILHIDNNIIVDLTPILHLKKFELSWITEQRDYKQHDSYKSELNETKINIEQLQNNSNYLVSMLRKYQNQSKILEINNDSELTHFKFTNYFITEKIIITECKNVVFEPSFNTFHLSAIQCDLHKIDGLELITQLTYLNLSQNQLNDVIELNELVNLRTLILSDNKIARIYWISDLQQLQELDISNNKIITVEALGTLKTLEYLNAEGNMINDFDYVSDLPHFNDQEWKIGKQIEGRPVFEDYQYFAGINSNENSIHDLMRQFEQKHYDLKMIKLTKNCELINSKLTLKDEKNELKNINNLQLNKQLKSFSFIDKNTQKQIVTALEIYQCPNVIFEPLPMHLTSLLIQNGESFKLSGLEKMTQLTSLDLGSNKLSKVDELQYLTNLKKLVLSNNQINKINWIKKLARLEYLSLSNNRILFINDLNEIDTQNFKGITDLFIEDNVIQDIQKLKKHKNFKLSWFQKQSKITLQDCKNYLEGTCSDTEAEKMFEQLKIDKQQGIKDKKQYNLKMIQKYQNQKIGQNQLEIANDEEITYFDFADDLGLLKLQIEKSNPDIQFDVVPKKLLMLWIHHNKTSRIQGVEQMIQLKALSFWDNQISDISPLSSLIHLKSLFLNDNEIEDLRPLENLTEIIELNIGINVITNIAPLRKLVKLTSLFMSFNQVKDLSPLENCTKLQKLCAAQNKIESVYPLKSLTGMIQLILTENCIEDFSALYSHPNRSVYQLDKQTKK</sequence>